<feature type="compositionally biased region" description="Basic and acidic residues" evidence="1">
    <location>
        <begin position="37"/>
        <end position="47"/>
    </location>
</feature>
<evidence type="ECO:0000313" key="3">
    <source>
        <dbReference type="Proteomes" id="UP000824998"/>
    </source>
</evidence>
<gene>
    <name evidence="2" type="ORF">BJ875DRAFT_490052</name>
</gene>
<feature type="region of interest" description="Disordered" evidence="1">
    <location>
        <begin position="1"/>
        <end position="47"/>
    </location>
</feature>
<feature type="compositionally biased region" description="Polar residues" evidence="1">
    <location>
        <begin position="1"/>
        <end position="33"/>
    </location>
</feature>
<dbReference type="OrthoDB" id="3502863at2759"/>
<dbReference type="EMBL" id="MU252002">
    <property type="protein sequence ID" value="KAG9228256.1"/>
    <property type="molecule type" value="Genomic_DNA"/>
</dbReference>
<comment type="caution">
    <text evidence="2">The sequence shown here is derived from an EMBL/GenBank/DDBJ whole genome shotgun (WGS) entry which is preliminary data.</text>
</comment>
<sequence>MAPSTTSPQTKSPNKSVETTQPAAQESMTSQPVSAEEQNKANEDKVGMRGGEACPGRFCFIVPCPIPCNCCIIPCP</sequence>
<proteinExistence type="predicted"/>
<organism evidence="2 3">
    <name type="scientific">Amylocarpus encephaloides</name>
    <dbReference type="NCBI Taxonomy" id="45428"/>
    <lineage>
        <taxon>Eukaryota</taxon>
        <taxon>Fungi</taxon>
        <taxon>Dikarya</taxon>
        <taxon>Ascomycota</taxon>
        <taxon>Pezizomycotina</taxon>
        <taxon>Leotiomycetes</taxon>
        <taxon>Helotiales</taxon>
        <taxon>Helotiales incertae sedis</taxon>
        <taxon>Amylocarpus</taxon>
    </lineage>
</organism>
<evidence type="ECO:0000256" key="1">
    <source>
        <dbReference type="SAM" id="MobiDB-lite"/>
    </source>
</evidence>
<dbReference type="AlphaFoldDB" id="A0A9P8C0L0"/>
<reference evidence="2" key="1">
    <citation type="journal article" date="2021" name="IMA Fungus">
        <title>Genomic characterization of three marine fungi, including Emericellopsis atlantica sp. nov. with signatures of a generalist lifestyle and marine biomass degradation.</title>
        <authorList>
            <person name="Hagestad O.C."/>
            <person name="Hou L."/>
            <person name="Andersen J.H."/>
            <person name="Hansen E.H."/>
            <person name="Altermark B."/>
            <person name="Li C."/>
            <person name="Kuhnert E."/>
            <person name="Cox R.J."/>
            <person name="Crous P.W."/>
            <person name="Spatafora J.W."/>
            <person name="Lail K."/>
            <person name="Amirebrahimi M."/>
            <person name="Lipzen A."/>
            <person name="Pangilinan J."/>
            <person name="Andreopoulos W."/>
            <person name="Hayes R.D."/>
            <person name="Ng V."/>
            <person name="Grigoriev I.V."/>
            <person name="Jackson S.A."/>
            <person name="Sutton T.D.S."/>
            <person name="Dobson A.D.W."/>
            <person name="Rama T."/>
        </authorList>
    </citation>
    <scope>NUCLEOTIDE SEQUENCE</scope>
    <source>
        <strain evidence="2">TRa018bII</strain>
    </source>
</reference>
<keyword evidence="3" id="KW-1185">Reference proteome</keyword>
<name>A0A9P8C0L0_9HELO</name>
<accession>A0A9P8C0L0</accession>
<dbReference type="Proteomes" id="UP000824998">
    <property type="component" value="Unassembled WGS sequence"/>
</dbReference>
<protein>
    <submittedName>
        <fullName evidence="2">Uncharacterized protein</fullName>
    </submittedName>
</protein>
<evidence type="ECO:0000313" key="2">
    <source>
        <dbReference type="EMBL" id="KAG9228256.1"/>
    </source>
</evidence>